<dbReference type="Pfam" id="PF02662">
    <property type="entry name" value="FlpD"/>
    <property type="match status" value="1"/>
</dbReference>
<evidence type="ECO:0000259" key="5">
    <source>
        <dbReference type="Pfam" id="PF02662"/>
    </source>
</evidence>
<dbReference type="GO" id="GO:0046872">
    <property type="term" value="F:metal ion binding"/>
    <property type="evidence" value="ECO:0007669"/>
    <property type="project" value="UniProtKB-KW"/>
</dbReference>
<evidence type="ECO:0000256" key="1">
    <source>
        <dbReference type="ARBA" id="ARBA00022723"/>
    </source>
</evidence>
<protein>
    <submittedName>
        <fullName evidence="6">Cob--com heterodisulfide reductase subunit d</fullName>
        <ecNumber evidence="6">1.8.98.1</ecNumber>
    </submittedName>
</protein>
<dbReference type="EC" id="1.8.98.1" evidence="6"/>
<sequence length="137" mass="15147">MTYSPNIIGFACQWCTYAGADLAGNLRCKYPPTVKLIKVPCSGRVEPEHVLEALARGADGVLIGGCHYGDCHYKEGNYKTSRRMTVLKKLIEDSGHDPRRFRLEWISGAEGKKFAEVMDEFTKELAELGPNPVKGGN</sequence>
<keyword evidence="2 6" id="KW-0560">Oxidoreductase</keyword>
<dbReference type="GO" id="GO:0051912">
    <property type="term" value="F:CoB--CoM heterodisulfide reductase activity"/>
    <property type="evidence" value="ECO:0007669"/>
    <property type="project" value="UniProtKB-EC"/>
</dbReference>
<accession>A0A0W8G5M8</accession>
<evidence type="ECO:0000256" key="3">
    <source>
        <dbReference type="ARBA" id="ARBA00023004"/>
    </source>
</evidence>
<dbReference type="InterPro" id="IPR003813">
    <property type="entry name" value="MvhD/FlpD"/>
</dbReference>
<keyword evidence="3" id="KW-0408">Iron</keyword>
<proteinExistence type="predicted"/>
<keyword evidence="1" id="KW-0479">Metal-binding</keyword>
<dbReference type="AlphaFoldDB" id="A0A0W8G5M8"/>
<evidence type="ECO:0000256" key="2">
    <source>
        <dbReference type="ARBA" id="ARBA00023002"/>
    </source>
</evidence>
<keyword evidence="4" id="KW-0411">Iron-sulfur</keyword>
<dbReference type="SUPFAM" id="SSF51412">
    <property type="entry name" value="Inosine monophosphate dehydrogenase (IMPDH)"/>
    <property type="match status" value="1"/>
</dbReference>
<name>A0A0W8G5M8_9ZZZZ</name>
<evidence type="ECO:0000313" key="6">
    <source>
        <dbReference type="EMBL" id="KUG28463.1"/>
    </source>
</evidence>
<feature type="domain" description="F420-non-reducing hydrogenase iron-sulfur subunit D" evidence="5">
    <location>
        <begin position="7"/>
        <end position="129"/>
    </location>
</feature>
<reference evidence="6" key="1">
    <citation type="journal article" date="2015" name="Proc. Natl. Acad. Sci. U.S.A.">
        <title>Networks of energetic and metabolic interactions define dynamics in microbial communities.</title>
        <authorList>
            <person name="Embree M."/>
            <person name="Liu J.K."/>
            <person name="Al-Bassam M.M."/>
            <person name="Zengler K."/>
        </authorList>
    </citation>
    <scope>NUCLEOTIDE SEQUENCE</scope>
</reference>
<dbReference type="EMBL" id="LNQE01000218">
    <property type="protein sequence ID" value="KUG28463.1"/>
    <property type="molecule type" value="Genomic_DNA"/>
</dbReference>
<comment type="caution">
    <text evidence="6">The sequence shown here is derived from an EMBL/GenBank/DDBJ whole genome shotgun (WGS) entry which is preliminary data.</text>
</comment>
<evidence type="ECO:0000256" key="4">
    <source>
        <dbReference type="ARBA" id="ARBA00023014"/>
    </source>
</evidence>
<organism evidence="6">
    <name type="scientific">hydrocarbon metagenome</name>
    <dbReference type="NCBI Taxonomy" id="938273"/>
    <lineage>
        <taxon>unclassified sequences</taxon>
        <taxon>metagenomes</taxon>
        <taxon>ecological metagenomes</taxon>
    </lineage>
</organism>
<dbReference type="GO" id="GO:0051536">
    <property type="term" value="F:iron-sulfur cluster binding"/>
    <property type="evidence" value="ECO:0007669"/>
    <property type="project" value="UniProtKB-KW"/>
</dbReference>
<gene>
    <name evidence="6" type="ORF">ASZ90_001663</name>
</gene>